<keyword evidence="4" id="KW-1185">Reference proteome</keyword>
<feature type="domain" description="HMA" evidence="2">
    <location>
        <begin position="4"/>
        <end position="70"/>
    </location>
</feature>
<dbReference type="CDD" id="cd00371">
    <property type="entry name" value="HMA"/>
    <property type="match status" value="1"/>
</dbReference>
<dbReference type="GO" id="GO:0046872">
    <property type="term" value="F:metal ion binding"/>
    <property type="evidence" value="ECO:0007669"/>
    <property type="project" value="UniProtKB-KW"/>
</dbReference>
<reference evidence="3 4" key="1">
    <citation type="submission" date="2019-11" db="EMBL/GenBank/DDBJ databases">
        <title>Terrilactibacillus tamarindus sp. nov. BCM23-1 isolated from bark of Tamarindus indica.</title>
        <authorList>
            <person name="Kingkaew E."/>
            <person name="Tanasupawat S."/>
        </authorList>
    </citation>
    <scope>NUCLEOTIDE SEQUENCE [LARGE SCALE GENOMIC DNA]</scope>
    <source>
        <strain evidence="3 4">BCM23-1</strain>
    </source>
</reference>
<organism evidence="3 4">
    <name type="scientific">Terrilactibacillus tamarindi</name>
    <dbReference type="NCBI Taxonomy" id="2599694"/>
    <lineage>
        <taxon>Bacteria</taxon>
        <taxon>Bacillati</taxon>
        <taxon>Bacillota</taxon>
        <taxon>Bacilli</taxon>
        <taxon>Bacillales</taxon>
        <taxon>Bacillaceae</taxon>
        <taxon>Terrilactibacillus</taxon>
    </lineage>
</organism>
<sequence length="75" mass="8314">MSKAKATFQLEPLTCPSCIKKIETTLNKTEGVESAKVMFNSSKVKTEFDECQVKASQLEETIKKLGYPVLSSKVL</sequence>
<accession>A0A6N8CNL4</accession>
<evidence type="ECO:0000259" key="2">
    <source>
        <dbReference type="PROSITE" id="PS50846"/>
    </source>
</evidence>
<dbReference type="Proteomes" id="UP000440978">
    <property type="component" value="Unassembled WGS sequence"/>
</dbReference>
<dbReference type="Gene3D" id="3.30.70.100">
    <property type="match status" value="1"/>
</dbReference>
<dbReference type="EMBL" id="WNHB01000001">
    <property type="protein sequence ID" value="MTT30425.1"/>
    <property type="molecule type" value="Genomic_DNA"/>
</dbReference>
<name>A0A6N8CNL4_9BACI</name>
<protein>
    <submittedName>
        <fullName evidence="3">Heavy metal-binding protein</fullName>
    </submittedName>
</protein>
<evidence type="ECO:0000256" key="1">
    <source>
        <dbReference type="ARBA" id="ARBA00022723"/>
    </source>
</evidence>
<evidence type="ECO:0000313" key="4">
    <source>
        <dbReference type="Proteomes" id="UP000440978"/>
    </source>
</evidence>
<dbReference type="SUPFAM" id="SSF55008">
    <property type="entry name" value="HMA, heavy metal-associated domain"/>
    <property type="match status" value="1"/>
</dbReference>
<dbReference type="PROSITE" id="PS50846">
    <property type="entry name" value="HMA_2"/>
    <property type="match status" value="1"/>
</dbReference>
<dbReference type="RefSeq" id="WP_155215593.1">
    <property type="nucleotide sequence ID" value="NZ_WNHB01000001.1"/>
</dbReference>
<keyword evidence="1" id="KW-0479">Metal-binding</keyword>
<dbReference type="AlphaFoldDB" id="A0A6N8CNL4"/>
<dbReference type="InterPro" id="IPR006121">
    <property type="entry name" value="HMA_dom"/>
</dbReference>
<dbReference type="PROSITE" id="PS01047">
    <property type="entry name" value="HMA_1"/>
    <property type="match status" value="1"/>
</dbReference>
<dbReference type="OrthoDB" id="2721717at2"/>
<dbReference type="Pfam" id="PF00403">
    <property type="entry name" value="HMA"/>
    <property type="match status" value="1"/>
</dbReference>
<evidence type="ECO:0000313" key="3">
    <source>
        <dbReference type="EMBL" id="MTT30425.1"/>
    </source>
</evidence>
<proteinExistence type="predicted"/>
<dbReference type="FunFam" id="3.30.70.100:FF:000001">
    <property type="entry name" value="ATPase copper transporting beta"/>
    <property type="match status" value="1"/>
</dbReference>
<dbReference type="InterPro" id="IPR017969">
    <property type="entry name" value="Heavy-metal-associated_CS"/>
</dbReference>
<gene>
    <name evidence="3" type="ORF">GMB86_00160</name>
</gene>
<comment type="caution">
    <text evidence="3">The sequence shown here is derived from an EMBL/GenBank/DDBJ whole genome shotgun (WGS) entry which is preliminary data.</text>
</comment>
<dbReference type="InterPro" id="IPR036163">
    <property type="entry name" value="HMA_dom_sf"/>
</dbReference>